<dbReference type="Gene3D" id="2.60.40.2700">
    <property type="match status" value="2"/>
</dbReference>
<sequence>MKVRHSTLALAIATLLAGCGAEDNKDISGKQDNVYPPTVRGEVTIPALHVGAGVKGIYQYFDPNPAARPEGASQYRWLLADDTEIGIAQELYLVEQHLGEQVRFCVTPVAEGTANTIGAQSCSEPKQVQPPLGTPPQANDVIIGDMAPMVGDVIEGEYQYYHPEGVAEGDSVLSWLADGEAIDGADDSRLTLLAHQTEGKQLAFCVEPKTQQDFPVAGEIVCSELTAPVAVKPGSAPEVEAGSVAVDGQPFVGASLTGKYTYFDADGDLEGTSQYRWLRDNNAIEGATETAYSVANADDGYYLSFCVTPVSETGSPTVGEEVCQQMDEAISVKVETPPQASSVEAVVLSGGLPEVGETLVGQYLYEQAEGAEEGQSTAQWKVDGVVSEVSCDVAQSCQYTLSGDDLGKTIEYCVTPVTYLGTPADQAYCSQAVEPMGITLTGALEYDQKLTAVVYGYDGNANTDGRWLVDTSNQNGPAGDSNPTEQATGNEYIIGVRAQGNDSNGNGVVDDYDWAAQGHTVDARNFIGKGVQYCLNTQSYGTKCVSAADFDSVSGGLLTDASNAALRVIEPIRIVDFNGYKYHRPLTQAETVHKGELGAGLPQASEILAANGIDWALFAQITNGEKPALNSCRNLYQDGGDWHLPISQFTAGKYVPNYYEADGNQPPASSANSMIKLTKELISNVDLEVELSPVYGWPLGTALKLPYGSASRLAADQATQNYNVVRFYQNGGTANNYTEEQAPLITCVSLTAN</sequence>
<evidence type="ECO:0000313" key="3">
    <source>
        <dbReference type="Proteomes" id="UP000032303"/>
    </source>
</evidence>
<reference evidence="2 3" key="1">
    <citation type="submission" date="2013-05" db="EMBL/GenBank/DDBJ databases">
        <title>Complete genome sequence of the lipase-producing bacterium Photobacterium gaetbulicola Gung47.</title>
        <authorList>
            <person name="Kim Y.-O."/>
        </authorList>
    </citation>
    <scope>NUCLEOTIDE SEQUENCE [LARGE SCALE GENOMIC DNA]</scope>
    <source>
        <strain evidence="2 3">Gung47</strain>
    </source>
</reference>
<dbReference type="Proteomes" id="UP000032303">
    <property type="component" value="Chromosome 2"/>
</dbReference>
<dbReference type="Pfam" id="PF23197">
    <property type="entry name" value="IG_AIR9"/>
    <property type="match status" value="1"/>
</dbReference>
<evidence type="ECO:0000313" key="2">
    <source>
        <dbReference type="EMBL" id="AJR08429.1"/>
    </source>
</evidence>
<dbReference type="KEGG" id="pgb:H744_2c1763"/>
<dbReference type="InterPro" id="IPR056284">
    <property type="entry name" value="AIR9-like_A9"/>
</dbReference>
<dbReference type="AlphaFoldDB" id="A0A0C5WTP1"/>
<evidence type="ECO:0000259" key="1">
    <source>
        <dbReference type="Pfam" id="PF23197"/>
    </source>
</evidence>
<dbReference type="EMBL" id="CP005974">
    <property type="protein sequence ID" value="AJR08429.1"/>
    <property type="molecule type" value="Genomic_DNA"/>
</dbReference>
<dbReference type="PATRIC" id="fig|658445.3.peg.3681"/>
<dbReference type="PROSITE" id="PS51257">
    <property type="entry name" value="PROKAR_LIPOPROTEIN"/>
    <property type="match status" value="1"/>
</dbReference>
<organism evidence="2 3">
    <name type="scientific">Photobacterium gaetbulicola Gung47</name>
    <dbReference type="NCBI Taxonomy" id="658445"/>
    <lineage>
        <taxon>Bacteria</taxon>
        <taxon>Pseudomonadati</taxon>
        <taxon>Pseudomonadota</taxon>
        <taxon>Gammaproteobacteria</taxon>
        <taxon>Vibrionales</taxon>
        <taxon>Vibrionaceae</taxon>
        <taxon>Photobacterium</taxon>
    </lineage>
</organism>
<name>A0A0C5WTP1_9GAMM</name>
<protein>
    <recommendedName>
        <fullName evidence="1">AIR9-like A9 domain-containing protein</fullName>
    </recommendedName>
</protein>
<dbReference type="HOGENOM" id="CLU_369532_0_0_6"/>
<accession>A0A0C5WTP1</accession>
<gene>
    <name evidence="2" type="ORF">H744_2c1763</name>
</gene>
<dbReference type="OrthoDB" id="5823891at2"/>
<proteinExistence type="predicted"/>
<dbReference type="STRING" id="658445.H744_2c1763"/>
<feature type="domain" description="AIR9-like A9" evidence="1">
    <location>
        <begin position="243"/>
        <end position="315"/>
    </location>
</feature>
<keyword evidence="3" id="KW-1185">Reference proteome</keyword>